<feature type="transmembrane region" description="Helical" evidence="5">
    <location>
        <begin position="7"/>
        <end position="25"/>
    </location>
</feature>
<dbReference type="PANTHER" id="PTHR30532">
    <property type="entry name" value="IRON III DICITRATE-BINDING PERIPLASMIC PROTEIN"/>
    <property type="match status" value="1"/>
</dbReference>
<dbReference type="RefSeq" id="WP_280657078.1">
    <property type="nucleotide sequence ID" value="NZ_JANQDL010000049.1"/>
</dbReference>
<comment type="caution">
    <text evidence="7">The sequence shown here is derived from an EMBL/GenBank/DDBJ whole genome shotgun (WGS) entry which is preliminary data.</text>
</comment>
<name>A0AA43KEF3_9CYAN</name>
<dbReference type="PROSITE" id="PS50983">
    <property type="entry name" value="FE_B12_PBP"/>
    <property type="match status" value="1"/>
</dbReference>
<dbReference type="GO" id="GO:1901678">
    <property type="term" value="P:iron coordination entity transport"/>
    <property type="evidence" value="ECO:0007669"/>
    <property type="project" value="UniProtKB-ARBA"/>
</dbReference>
<dbReference type="PROSITE" id="PS51257">
    <property type="entry name" value="PROKAR_LIPOPROTEIN"/>
    <property type="match status" value="1"/>
</dbReference>
<evidence type="ECO:0000256" key="5">
    <source>
        <dbReference type="SAM" id="Phobius"/>
    </source>
</evidence>
<dbReference type="Proteomes" id="UP001159370">
    <property type="component" value="Unassembled WGS sequence"/>
</dbReference>
<organism evidence="7 8">
    <name type="scientific">Umezakia ovalisporum FSS-62</name>
    <dbReference type="NCBI Taxonomy" id="2971776"/>
    <lineage>
        <taxon>Bacteria</taxon>
        <taxon>Bacillati</taxon>
        <taxon>Cyanobacteriota</taxon>
        <taxon>Cyanophyceae</taxon>
        <taxon>Nostocales</taxon>
        <taxon>Nodulariaceae</taxon>
        <taxon>Umezakia</taxon>
    </lineage>
</organism>
<evidence type="ECO:0000313" key="8">
    <source>
        <dbReference type="Proteomes" id="UP001159370"/>
    </source>
</evidence>
<dbReference type="Pfam" id="PF01497">
    <property type="entry name" value="Peripla_BP_2"/>
    <property type="match status" value="1"/>
</dbReference>
<comment type="similarity">
    <text evidence="2">Belongs to the bacterial solute-binding protein 8 family.</text>
</comment>
<feature type="domain" description="Fe/B12 periplasmic-binding" evidence="6">
    <location>
        <begin position="61"/>
        <end position="316"/>
    </location>
</feature>
<evidence type="ECO:0000313" key="7">
    <source>
        <dbReference type="EMBL" id="MDH6063569.1"/>
    </source>
</evidence>
<evidence type="ECO:0000256" key="1">
    <source>
        <dbReference type="ARBA" id="ARBA00004196"/>
    </source>
</evidence>
<gene>
    <name evidence="7" type="ORF">NWP23_07250</name>
</gene>
<evidence type="ECO:0000256" key="3">
    <source>
        <dbReference type="ARBA" id="ARBA00022448"/>
    </source>
</evidence>
<proteinExistence type="inferred from homology"/>
<reference evidence="7 8" key="1">
    <citation type="journal article" date="2023" name="J. Phycol.">
        <title>Chrysosporum ovalisporum is synonymous with the true-branching cyanobacterium Umezakia natans (Nostocales/Aphanizomenonaceae).</title>
        <authorList>
            <person name="McGregor G.B."/>
            <person name="Sendall B.C."/>
            <person name="Niiyama Y."/>
            <person name="Tuji A."/>
            <person name="Willis A."/>
        </authorList>
    </citation>
    <scope>NUCLEOTIDE SEQUENCE [LARGE SCALE GENOMIC DNA]</scope>
    <source>
        <strain evidence="7 8">FSS-62</strain>
    </source>
</reference>
<keyword evidence="5" id="KW-0472">Membrane</keyword>
<dbReference type="Gene3D" id="3.40.50.1980">
    <property type="entry name" value="Nitrogenase molybdenum iron protein domain"/>
    <property type="match status" value="2"/>
</dbReference>
<dbReference type="SUPFAM" id="SSF53807">
    <property type="entry name" value="Helical backbone' metal receptor"/>
    <property type="match status" value="1"/>
</dbReference>
<dbReference type="InterPro" id="IPR002491">
    <property type="entry name" value="ABC_transptr_periplasmic_BD"/>
</dbReference>
<dbReference type="GO" id="GO:0030288">
    <property type="term" value="C:outer membrane-bounded periplasmic space"/>
    <property type="evidence" value="ECO:0007669"/>
    <property type="project" value="TreeGrafter"/>
</dbReference>
<keyword evidence="4" id="KW-0732">Signal</keyword>
<keyword evidence="5" id="KW-1133">Transmembrane helix</keyword>
<evidence type="ECO:0000256" key="2">
    <source>
        <dbReference type="ARBA" id="ARBA00008814"/>
    </source>
</evidence>
<dbReference type="EMBL" id="JANQDL010000049">
    <property type="protein sequence ID" value="MDH6063569.1"/>
    <property type="molecule type" value="Genomic_DNA"/>
</dbReference>
<sequence length="320" mass="36116">MPIRKFFFGNFISLLLTIATGLIIISCGINNTENFHLNSVDIDPVRVVRHAMGQTKVPFHPQRIVVLGGLDNILALGIKPIAATTLSDNNFLQYLDDLTDGIEKIGMNGQPNLEKILYLKPDLILGLDWDANLYEELSLIAPTVLAQGDIDWKRWLTKFAEALGKTEKAEKLLQDYDQRIKNLRQQLGDNLPQTQVSLVNFWKSYARIYMNRSFGGLILQEIGLPRPIYQNQNKTQENISLELIPKIEGDAVFLILGGHNESKLQQFINHPLWLRLPAVQENRVYPVTSDIWIASWGIIGANGVVDDIFKYLVGKNLPSS</sequence>
<evidence type="ECO:0000259" key="6">
    <source>
        <dbReference type="PROSITE" id="PS50983"/>
    </source>
</evidence>
<protein>
    <submittedName>
        <fullName evidence="7">Iron-siderophore ABC transporter substrate-binding protein</fullName>
    </submittedName>
</protein>
<dbReference type="CDD" id="cd01146">
    <property type="entry name" value="FhuD"/>
    <property type="match status" value="1"/>
</dbReference>
<evidence type="ECO:0000256" key="4">
    <source>
        <dbReference type="ARBA" id="ARBA00022729"/>
    </source>
</evidence>
<keyword evidence="3" id="KW-0813">Transport</keyword>
<accession>A0AA43KEF3</accession>
<dbReference type="InterPro" id="IPR051313">
    <property type="entry name" value="Bact_iron-sidero_bind"/>
</dbReference>
<dbReference type="PANTHER" id="PTHR30532:SF25">
    <property type="entry name" value="IRON(III) DICITRATE-BINDING PERIPLASMIC PROTEIN"/>
    <property type="match status" value="1"/>
</dbReference>
<dbReference type="AlphaFoldDB" id="A0AA43KEF3"/>
<comment type="subcellular location">
    <subcellularLocation>
        <location evidence="1">Cell envelope</location>
    </subcellularLocation>
</comment>
<keyword evidence="5" id="KW-0812">Transmembrane</keyword>